<keyword evidence="2" id="KW-0238">DNA-binding</keyword>
<dbReference type="Gene3D" id="1.10.10.60">
    <property type="entry name" value="Homeodomain-like"/>
    <property type="match status" value="1"/>
</dbReference>
<dbReference type="InterPro" id="IPR018062">
    <property type="entry name" value="HTH_AraC-typ_CS"/>
</dbReference>
<dbReference type="AlphaFoldDB" id="A0A3E0E342"/>
<keyword evidence="6" id="KW-1185">Reference proteome</keyword>
<dbReference type="EMBL" id="QUNF01000002">
    <property type="protein sequence ID" value="REG92648.1"/>
    <property type="molecule type" value="Genomic_DNA"/>
</dbReference>
<keyword evidence="1" id="KW-0805">Transcription regulation</keyword>
<sequence length="187" mass="21371">MALIYVKNMVCPRCITSVREVLDQMQLSYSSIELGKIAMDSTPSLSKKNQLAESLQARGFELLEEGKSTLISQIKSILIEQIQHSDESMSENYSSFISEKLRHEYTYLSKLFSQVEGITIEKYITRLKIERVKELIFYKERSLSEIADILGYSSVAYLSSQFKRETGMTPSAFKKQTPAARKSLDQI</sequence>
<feature type="domain" description="HTH araC/xylS-type" evidence="4">
    <location>
        <begin position="72"/>
        <end position="176"/>
    </location>
</feature>
<comment type="caution">
    <text evidence="5">The sequence shown here is derived from an EMBL/GenBank/DDBJ whole genome shotgun (WGS) entry which is preliminary data.</text>
</comment>
<evidence type="ECO:0000313" key="5">
    <source>
        <dbReference type="EMBL" id="REG92648.1"/>
    </source>
</evidence>
<evidence type="ECO:0000256" key="1">
    <source>
        <dbReference type="ARBA" id="ARBA00023015"/>
    </source>
</evidence>
<dbReference type="SUPFAM" id="SSF46689">
    <property type="entry name" value="Homeodomain-like"/>
    <property type="match status" value="1"/>
</dbReference>
<accession>A0A3E0E342</accession>
<proteinExistence type="predicted"/>
<dbReference type="PROSITE" id="PS01124">
    <property type="entry name" value="HTH_ARAC_FAMILY_2"/>
    <property type="match status" value="1"/>
</dbReference>
<dbReference type="RefSeq" id="WP_086541541.1">
    <property type="nucleotide sequence ID" value="NZ_MSSW01000030.1"/>
</dbReference>
<dbReference type="InterPro" id="IPR009057">
    <property type="entry name" value="Homeodomain-like_sf"/>
</dbReference>
<evidence type="ECO:0000259" key="4">
    <source>
        <dbReference type="PROSITE" id="PS01124"/>
    </source>
</evidence>
<name>A0A3E0E342_9BACT</name>
<dbReference type="InterPro" id="IPR018060">
    <property type="entry name" value="HTH_AraC"/>
</dbReference>
<protein>
    <submittedName>
        <fullName evidence="5">AraC family transcriptional regulator</fullName>
    </submittedName>
</protein>
<dbReference type="GO" id="GO:0003700">
    <property type="term" value="F:DNA-binding transcription factor activity"/>
    <property type="evidence" value="ECO:0007669"/>
    <property type="project" value="InterPro"/>
</dbReference>
<evidence type="ECO:0000313" key="6">
    <source>
        <dbReference type="Proteomes" id="UP000256405"/>
    </source>
</evidence>
<dbReference type="OrthoDB" id="952277at2"/>
<dbReference type="Proteomes" id="UP000256405">
    <property type="component" value="Unassembled WGS sequence"/>
</dbReference>
<dbReference type="SMART" id="SM00342">
    <property type="entry name" value="HTH_ARAC"/>
    <property type="match status" value="1"/>
</dbReference>
<reference evidence="5 6" key="1">
    <citation type="submission" date="2018-08" db="EMBL/GenBank/DDBJ databases">
        <title>Genomic Encyclopedia of Archaeal and Bacterial Type Strains, Phase II (KMG-II): from individual species to whole genera.</title>
        <authorList>
            <person name="Goeker M."/>
        </authorList>
    </citation>
    <scope>NUCLEOTIDE SEQUENCE [LARGE SCALE GENOMIC DNA]</scope>
    <source>
        <strain evidence="5 6">DSM 15986</strain>
    </source>
</reference>
<evidence type="ECO:0000256" key="2">
    <source>
        <dbReference type="ARBA" id="ARBA00023125"/>
    </source>
</evidence>
<dbReference type="PANTHER" id="PTHR43280">
    <property type="entry name" value="ARAC-FAMILY TRANSCRIPTIONAL REGULATOR"/>
    <property type="match status" value="1"/>
</dbReference>
<organism evidence="5 6">
    <name type="scientific">Algoriphagus antarcticus</name>
    <dbReference type="NCBI Taxonomy" id="238540"/>
    <lineage>
        <taxon>Bacteria</taxon>
        <taxon>Pseudomonadati</taxon>
        <taxon>Bacteroidota</taxon>
        <taxon>Cytophagia</taxon>
        <taxon>Cytophagales</taxon>
        <taxon>Cyclobacteriaceae</taxon>
        <taxon>Algoriphagus</taxon>
    </lineage>
</organism>
<dbReference type="PANTHER" id="PTHR43280:SF28">
    <property type="entry name" value="HTH-TYPE TRANSCRIPTIONAL ACTIVATOR RHAS"/>
    <property type="match status" value="1"/>
</dbReference>
<evidence type="ECO:0000256" key="3">
    <source>
        <dbReference type="ARBA" id="ARBA00023163"/>
    </source>
</evidence>
<dbReference type="GO" id="GO:0043565">
    <property type="term" value="F:sequence-specific DNA binding"/>
    <property type="evidence" value="ECO:0007669"/>
    <property type="project" value="InterPro"/>
</dbReference>
<keyword evidence="3" id="KW-0804">Transcription</keyword>
<dbReference type="PROSITE" id="PS00041">
    <property type="entry name" value="HTH_ARAC_FAMILY_1"/>
    <property type="match status" value="1"/>
</dbReference>
<gene>
    <name evidence="5" type="ORF">C8N25_10246</name>
</gene>
<dbReference type="Pfam" id="PF12833">
    <property type="entry name" value="HTH_18"/>
    <property type="match status" value="1"/>
</dbReference>